<sequence>MITITLLHPTQSTPIQTWRFPTESVIRIGRSSTNHVVLYSAVVSRKHIELRKIGEQWELINLGSNGTYVDGTMVTQIQLSNQAMIRLAVSGPTLKIYLHSTVLPTESKYPNFGASVNCETAEIETTEEDITESVSRLPD</sequence>
<reference evidence="2" key="1">
    <citation type="submission" date="2024-07" db="EMBL/GenBank/DDBJ databases">
        <authorList>
            <person name="Kim Y.J."/>
            <person name="Jeong J.Y."/>
        </authorList>
    </citation>
    <scope>NUCLEOTIDE SEQUENCE</scope>
    <source>
        <strain evidence="2">GIHE-MW2</strain>
    </source>
</reference>
<gene>
    <name evidence="2" type="ORF">ABWT76_004384</name>
</gene>
<dbReference type="EMBL" id="CP159837">
    <property type="protein sequence ID" value="XCM35688.1"/>
    <property type="molecule type" value="Genomic_DNA"/>
</dbReference>
<evidence type="ECO:0000259" key="1">
    <source>
        <dbReference type="PROSITE" id="PS50006"/>
    </source>
</evidence>
<feature type="domain" description="FHA" evidence="1">
    <location>
        <begin position="26"/>
        <end position="74"/>
    </location>
</feature>
<dbReference type="Pfam" id="PF00498">
    <property type="entry name" value="FHA"/>
    <property type="match status" value="1"/>
</dbReference>
<dbReference type="SMART" id="SM00240">
    <property type="entry name" value="FHA"/>
    <property type="match status" value="1"/>
</dbReference>
<dbReference type="InterPro" id="IPR008984">
    <property type="entry name" value="SMAD_FHA_dom_sf"/>
</dbReference>
<proteinExistence type="predicted"/>
<dbReference type="SUPFAM" id="SSF49879">
    <property type="entry name" value="SMAD/FHA domain"/>
    <property type="match status" value="1"/>
</dbReference>
<name>A0AAU8J966_9CYAN</name>
<dbReference type="AlphaFoldDB" id="A0AAU8J966"/>
<dbReference type="RefSeq" id="WP_054470104.1">
    <property type="nucleotide sequence ID" value="NZ_CP159837.1"/>
</dbReference>
<dbReference type="InterPro" id="IPR000253">
    <property type="entry name" value="FHA_dom"/>
</dbReference>
<dbReference type="PROSITE" id="PS50006">
    <property type="entry name" value="FHA_DOMAIN"/>
    <property type="match status" value="1"/>
</dbReference>
<protein>
    <submittedName>
        <fullName evidence="2">FHA domain-containing protein</fullName>
    </submittedName>
</protein>
<accession>A0AAU8J966</accession>
<dbReference type="Gene3D" id="2.60.200.20">
    <property type="match status" value="1"/>
</dbReference>
<organism evidence="2">
    <name type="scientific">Planktothricoides raciborskii GIHE-MW2</name>
    <dbReference type="NCBI Taxonomy" id="2792601"/>
    <lineage>
        <taxon>Bacteria</taxon>
        <taxon>Bacillati</taxon>
        <taxon>Cyanobacteriota</taxon>
        <taxon>Cyanophyceae</taxon>
        <taxon>Oscillatoriophycideae</taxon>
        <taxon>Oscillatoriales</taxon>
        <taxon>Oscillatoriaceae</taxon>
        <taxon>Planktothricoides</taxon>
    </lineage>
</organism>
<evidence type="ECO:0000313" key="2">
    <source>
        <dbReference type="EMBL" id="XCM35688.1"/>
    </source>
</evidence>